<dbReference type="InterPro" id="IPR021531">
    <property type="entry name" value="Tla3_N"/>
</dbReference>
<evidence type="ECO:0000259" key="3">
    <source>
        <dbReference type="Pfam" id="PF20995"/>
    </source>
</evidence>
<feature type="domain" description="Type VI lipase adapter protein Tla3 N-terminal" evidence="2">
    <location>
        <begin position="74"/>
        <end position="238"/>
    </location>
</feature>
<feature type="chain" id="PRO_5041279902" evidence="1">
    <location>
        <begin position="22"/>
        <end position="548"/>
    </location>
</feature>
<reference evidence="4" key="1">
    <citation type="submission" date="2022-09" db="EMBL/GenBank/DDBJ databases">
        <title>Intensive care unit water sources are persistently colonized with multi-drug resistant bacteria and are the site of extensive horizontal gene transfer of antibiotic resistance genes.</title>
        <authorList>
            <person name="Diorio-Toth L."/>
        </authorList>
    </citation>
    <scope>NUCLEOTIDE SEQUENCE</scope>
    <source>
        <strain evidence="4">GD03843</strain>
    </source>
</reference>
<organism evidence="4 5">
    <name type="scientific">Achromobacter spanius</name>
    <dbReference type="NCBI Taxonomy" id="217203"/>
    <lineage>
        <taxon>Bacteria</taxon>
        <taxon>Pseudomonadati</taxon>
        <taxon>Pseudomonadota</taxon>
        <taxon>Betaproteobacteria</taxon>
        <taxon>Burkholderiales</taxon>
        <taxon>Alcaligenaceae</taxon>
        <taxon>Achromobacter</taxon>
    </lineage>
</organism>
<dbReference type="RefSeq" id="WP_279996490.1">
    <property type="nucleotide sequence ID" value="NZ_JAOCDZ010000016.1"/>
</dbReference>
<comment type="caution">
    <text evidence="4">The sequence shown here is derived from an EMBL/GenBank/DDBJ whole genome shotgun (WGS) entry which is preliminary data.</text>
</comment>
<accession>A0AA42LRU3</accession>
<evidence type="ECO:0000313" key="5">
    <source>
        <dbReference type="Proteomes" id="UP001161094"/>
    </source>
</evidence>
<name>A0AA42LRU3_9BURK</name>
<dbReference type="InterPro" id="IPR048303">
    <property type="entry name" value="Tla3_C"/>
</dbReference>
<dbReference type="AlphaFoldDB" id="A0AA42LRU3"/>
<dbReference type="Pfam" id="PF20995">
    <property type="entry name" value="Tla3_C"/>
    <property type="match status" value="1"/>
</dbReference>
<evidence type="ECO:0000256" key="1">
    <source>
        <dbReference type="SAM" id="SignalP"/>
    </source>
</evidence>
<evidence type="ECO:0000313" key="4">
    <source>
        <dbReference type="EMBL" id="MDH0738432.1"/>
    </source>
</evidence>
<proteinExistence type="predicted"/>
<sequence length="548" mass="60524">MKFIPCTMAFLLAATFQQAVLAENESSRESSERKEVACELPAVPDAWIPVAPIPQTPGVVMPPFFAPSSSPRLETLDIIRVGLSLDVYRQGQVWAQLLQQNSSQSEALHVGTALQIDPAFYPTIAEDKDMAWAQRKANALELALRGFPERWAIPTLTVVRDYDPTVPRLRFSPERASISLNGMADRTMGPAGLHWHRSKPLRPGVICNSTPEEFVDYLFSVFEKNPDMPALLVYAVDGFGMFYAMGSRNDKRKGVATGPRQPGELTDAVTAIVFARPERLNWLRGFAKYTKPHKNDIDPAFTGWRRNPPYSFQPSPWFPQPITERGFQQWDRLTPLARLHRPVEVSLQSDGIPLKGEVRHAAIANAWTQAVTPLAHAPARVFYDAGLNRSALADLLPALQLADSPLDLLASDQSYDLTQRLGDTGAASPFVGIALATMASYLNADTSAIVPLRRDDRVTVITISSPTPGQKPANDPFGVKLRPQTRTLSEAPSPEFLQRFADLTQESRRNAPPPARYVDPEKIAAEQRLLDQFIAGGPSMDLLGDTEN</sequence>
<dbReference type="EMBL" id="JAOCDZ010000016">
    <property type="protein sequence ID" value="MDH0738432.1"/>
    <property type="molecule type" value="Genomic_DNA"/>
</dbReference>
<feature type="domain" description="Type VI lipase adapter protein Tla3 C-terminal" evidence="3">
    <location>
        <begin position="336"/>
        <end position="465"/>
    </location>
</feature>
<keyword evidence="1" id="KW-0732">Signal</keyword>
<protein>
    <submittedName>
        <fullName evidence="4">DUF2875 family protein</fullName>
    </submittedName>
</protein>
<gene>
    <name evidence="4" type="ORF">N5D93_21610</name>
</gene>
<dbReference type="Proteomes" id="UP001161094">
    <property type="component" value="Unassembled WGS sequence"/>
</dbReference>
<evidence type="ECO:0000259" key="2">
    <source>
        <dbReference type="Pfam" id="PF11394"/>
    </source>
</evidence>
<dbReference type="Pfam" id="PF11394">
    <property type="entry name" value="Tla3_N"/>
    <property type="match status" value="1"/>
</dbReference>
<feature type="signal peptide" evidence="1">
    <location>
        <begin position="1"/>
        <end position="21"/>
    </location>
</feature>